<protein>
    <submittedName>
        <fullName evidence="2">Uncharacterized protein</fullName>
    </submittedName>
</protein>
<feature type="compositionally biased region" description="Polar residues" evidence="1">
    <location>
        <begin position="148"/>
        <end position="157"/>
    </location>
</feature>
<keyword evidence="3" id="KW-1185">Reference proteome</keyword>
<accession>A0A1X2G6K4</accession>
<comment type="caution">
    <text evidence="2">The sequence shown here is derived from an EMBL/GenBank/DDBJ whole genome shotgun (WGS) entry which is preliminary data.</text>
</comment>
<dbReference type="AlphaFoldDB" id="A0A1X2G6K4"/>
<organism evidence="2 3">
    <name type="scientific">Hesseltinella vesiculosa</name>
    <dbReference type="NCBI Taxonomy" id="101127"/>
    <lineage>
        <taxon>Eukaryota</taxon>
        <taxon>Fungi</taxon>
        <taxon>Fungi incertae sedis</taxon>
        <taxon>Mucoromycota</taxon>
        <taxon>Mucoromycotina</taxon>
        <taxon>Mucoromycetes</taxon>
        <taxon>Mucorales</taxon>
        <taxon>Cunninghamellaceae</taxon>
        <taxon>Hesseltinella</taxon>
    </lineage>
</organism>
<name>A0A1X2G6K4_9FUNG</name>
<proteinExistence type="predicted"/>
<dbReference type="EMBL" id="MCGT01000038">
    <property type="protein sequence ID" value="ORX46351.1"/>
    <property type="molecule type" value="Genomic_DNA"/>
</dbReference>
<gene>
    <name evidence="2" type="ORF">DM01DRAFT_335957</name>
</gene>
<evidence type="ECO:0000313" key="2">
    <source>
        <dbReference type="EMBL" id="ORX46351.1"/>
    </source>
</evidence>
<sequence length="157" mass="17110">MRLDDLITSDNEEEDESAMTDLSKQPEIAATTTANPRPTEETELTAQNTEILPGLSLTPVITGTAHPSGRHRLSRLTPSEQRTDKISKVTFKRKPTTTPLTLEPFAKKSLNTTQEALKASSASAAVRKRANLASLRSETERSQGDALPNSTQSVDHE</sequence>
<evidence type="ECO:0000313" key="3">
    <source>
        <dbReference type="Proteomes" id="UP000242146"/>
    </source>
</evidence>
<dbReference type="Proteomes" id="UP000242146">
    <property type="component" value="Unassembled WGS sequence"/>
</dbReference>
<reference evidence="2 3" key="1">
    <citation type="submission" date="2016-07" db="EMBL/GenBank/DDBJ databases">
        <title>Pervasive Adenine N6-methylation of Active Genes in Fungi.</title>
        <authorList>
            <consortium name="DOE Joint Genome Institute"/>
            <person name="Mondo S.J."/>
            <person name="Dannebaum R.O."/>
            <person name="Kuo R.C."/>
            <person name="Labutti K."/>
            <person name="Haridas S."/>
            <person name="Kuo A."/>
            <person name="Salamov A."/>
            <person name="Ahrendt S.R."/>
            <person name="Lipzen A."/>
            <person name="Sullivan W."/>
            <person name="Andreopoulos W.B."/>
            <person name="Clum A."/>
            <person name="Lindquist E."/>
            <person name="Daum C."/>
            <person name="Ramamoorthy G.K."/>
            <person name="Gryganskyi A."/>
            <person name="Culley D."/>
            <person name="Magnuson J.K."/>
            <person name="James T.Y."/>
            <person name="O'Malley M.A."/>
            <person name="Stajich J.E."/>
            <person name="Spatafora J.W."/>
            <person name="Visel A."/>
            <person name="Grigoriev I.V."/>
        </authorList>
    </citation>
    <scope>NUCLEOTIDE SEQUENCE [LARGE SCALE GENOMIC DNA]</scope>
    <source>
        <strain evidence="2 3">NRRL 3301</strain>
    </source>
</reference>
<feature type="region of interest" description="Disordered" evidence="1">
    <location>
        <begin position="1"/>
        <end position="157"/>
    </location>
</feature>
<evidence type="ECO:0000256" key="1">
    <source>
        <dbReference type="SAM" id="MobiDB-lite"/>
    </source>
</evidence>